<dbReference type="NCBIfam" id="TIGR01128">
    <property type="entry name" value="holA"/>
    <property type="match status" value="1"/>
</dbReference>
<evidence type="ECO:0000256" key="1">
    <source>
        <dbReference type="ARBA" id="ARBA00012417"/>
    </source>
</evidence>
<evidence type="ECO:0000256" key="6">
    <source>
        <dbReference type="ARBA" id="ARBA00022932"/>
    </source>
</evidence>
<dbReference type="PANTHER" id="PTHR34388:SF1">
    <property type="entry name" value="DNA POLYMERASE III SUBUNIT DELTA"/>
    <property type="match status" value="1"/>
</dbReference>
<dbReference type="GO" id="GO:0009360">
    <property type="term" value="C:DNA polymerase III complex"/>
    <property type="evidence" value="ECO:0007669"/>
    <property type="project" value="InterPro"/>
</dbReference>
<sequence>MDAKTAAKEIKQGKFAPVYCLYGSEKFRMNEFVSLIEKELITEEDRDFAVIPFDLSETPIQAVVEEAETVPFMVPRKLLIVKDAALFTAGRDNAKLDHRIEALQDYLASPADFSVIVFLVNGDKLDERKKIVKTLKTAGIVLAFSPLGADELLKWVEKGIRERGCSPAPGMPEVLIASTGTGLQTLTGEMDKLCLFAGRGGTVTSADVESLVPRGTEQNVFALVEDIANLRLDNAIGTLHELLKQREEPIKIAALITRQFRIILQVKDLSEQSYAQGQIASRLGLHPYAVKLAAEQARKFGGAQLKEILSRLADLDYQMKTGGIDKVLGLELFMLRLGAGRTA</sequence>
<dbReference type="EC" id="2.7.7.7" evidence="1"/>
<dbReference type="InterPro" id="IPR008921">
    <property type="entry name" value="DNA_pol3_clamp-load_cplx_C"/>
</dbReference>
<dbReference type="InterPro" id="IPR005790">
    <property type="entry name" value="DNA_polIII_delta"/>
</dbReference>
<evidence type="ECO:0000256" key="7">
    <source>
        <dbReference type="ARBA" id="ARBA00034754"/>
    </source>
</evidence>
<gene>
    <name evidence="11" type="ORF">PSTEL_20095</name>
</gene>
<dbReference type="GO" id="GO:0003887">
    <property type="term" value="F:DNA-directed DNA polymerase activity"/>
    <property type="evidence" value="ECO:0007669"/>
    <property type="project" value="UniProtKB-KW"/>
</dbReference>
<dbReference type="STRING" id="169760.PSTEL_20095"/>
<evidence type="ECO:0000256" key="2">
    <source>
        <dbReference type="ARBA" id="ARBA00017703"/>
    </source>
</evidence>
<accession>A0A089N8F7</accession>
<keyword evidence="12" id="KW-1185">Reference proteome</keyword>
<dbReference type="GO" id="GO:0003677">
    <property type="term" value="F:DNA binding"/>
    <property type="evidence" value="ECO:0007669"/>
    <property type="project" value="InterPro"/>
</dbReference>
<dbReference type="Gene3D" id="1.20.272.10">
    <property type="match status" value="1"/>
</dbReference>
<evidence type="ECO:0000313" key="11">
    <source>
        <dbReference type="EMBL" id="AIQ65079.1"/>
    </source>
</evidence>
<dbReference type="KEGG" id="pste:PSTEL_20095"/>
<dbReference type="Pfam" id="PF21694">
    <property type="entry name" value="DNA_pol3_delta_C"/>
    <property type="match status" value="1"/>
</dbReference>
<dbReference type="EMBL" id="CP009286">
    <property type="protein sequence ID" value="AIQ65079.1"/>
    <property type="molecule type" value="Genomic_DNA"/>
</dbReference>
<comment type="catalytic activity">
    <reaction evidence="8">
        <text>DNA(n) + a 2'-deoxyribonucleoside 5'-triphosphate = DNA(n+1) + diphosphate</text>
        <dbReference type="Rhea" id="RHEA:22508"/>
        <dbReference type="Rhea" id="RHEA-COMP:17339"/>
        <dbReference type="Rhea" id="RHEA-COMP:17340"/>
        <dbReference type="ChEBI" id="CHEBI:33019"/>
        <dbReference type="ChEBI" id="CHEBI:61560"/>
        <dbReference type="ChEBI" id="CHEBI:173112"/>
        <dbReference type="EC" id="2.7.7.7"/>
    </reaction>
</comment>
<reference evidence="11 12" key="1">
    <citation type="submission" date="2014-08" db="EMBL/GenBank/DDBJ databases">
        <title>Comparative genomics of the Paenibacillus odorifer group.</title>
        <authorList>
            <person name="den Bakker H.C."/>
            <person name="Tsai Y.-C."/>
            <person name="Martin N."/>
            <person name="Korlach J."/>
            <person name="Wiedmann M."/>
        </authorList>
    </citation>
    <scope>NUCLEOTIDE SEQUENCE [LARGE SCALE GENOMIC DNA]</scope>
    <source>
        <strain evidence="11 12">DSM 14472</strain>
    </source>
</reference>
<organism evidence="11 12">
    <name type="scientific">Paenibacillus stellifer</name>
    <dbReference type="NCBI Taxonomy" id="169760"/>
    <lineage>
        <taxon>Bacteria</taxon>
        <taxon>Bacillati</taxon>
        <taxon>Bacillota</taxon>
        <taxon>Bacilli</taxon>
        <taxon>Bacillales</taxon>
        <taxon>Paenibacillaceae</taxon>
        <taxon>Paenibacillus</taxon>
    </lineage>
</organism>
<dbReference type="Gene3D" id="3.40.50.300">
    <property type="entry name" value="P-loop containing nucleotide triphosphate hydrolases"/>
    <property type="match status" value="1"/>
</dbReference>
<dbReference type="RefSeq" id="WP_038697856.1">
    <property type="nucleotide sequence ID" value="NZ_CP009286.1"/>
</dbReference>
<dbReference type="SUPFAM" id="SSF52540">
    <property type="entry name" value="P-loop containing nucleoside triphosphate hydrolases"/>
    <property type="match status" value="1"/>
</dbReference>
<evidence type="ECO:0000259" key="10">
    <source>
        <dbReference type="Pfam" id="PF21694"/>
    </source>
</evidence>
<dbReference type="PANTHER" id="PTHR34388">
    <property type="entry name" value="DNA POLYMERASE III SUBUNIT DELTA"/>
    <property type="match status" value="1"/>
</dbReference>
<dbReference type="SUPFAM" id="SSF48019">
    <property type="entry name" value="post-AAA+ oligomerization domain-like"/>
    <property type="match status" value="1"/>
</dbReference>
<dbReference type="Gene3D" id="1.10.8.60">
    <property type="match status" value="1"/>
</dbReference>
<dbReference type="OrthoDB" id="9775929at2"/>
<dbReference type="GO" id="GO:0006261">
    <property type="term" value="P:DNA-templated DNA replication"/>
    <property type="evidence" value="ECO:0007669"/>
    <property type="project" value="TreeGrafter"/>
</dbReference>
<dbReference type="AlphaFoldDB" id="A0A089N8F7"/>
<keyword evidence="5" id="KW-0235">DNA replication</keyword>
<dbReference type="Proteomes" id="UP000029507">
    <property type="component" value="Chromosome"/>
</dbReference>
<comment type="similarity">
    <text evidence="7">Belongs to the DNA polymerase HolA subunit family.</text>
</comment>
<protein>
    <recommendedName>
        <fullName evidence="2">DNA polymerase III subunit delta</fullName>
        <ecNumber evidence="1">2.7.7.7</ecNumber>
    </recommendedName>
</protein>
<dbReference type="InterPro" id="IPR048466">
    <property type="entry name" value="DNA_pol3_delta-like_C"/>
</dbReference>
<evidence type="ECO:0000259" key="9">
    <source>
        <dbReference type="Pfam" id="PF06144"/>
    </source>
</evidence>
<dbReference type="InterPro" id="IPR027417">
    <property type="entry name" value="P-loop_NTPase"/>
</dbReference>
<dbReference type="HOGENOM" id="CLU_044694_4_0_9"/>
<feature type="domain" description="DNA polymerase III delta subunit-like C-terminal" evidence="10">
    <location>
        <begin position="217"/>
        <end position="337"/>
    </location>
</feature>
<evidence type="ECO:0000256" key="8">
    <source>
        <dbReference type="ARBA" id="ARBA00049244"/>
    </source>
</evidence>
<feature type="domain" description="DNA polymerase III delta N-terminal" evidence="9">
    <location>
        <begin position="19"/>
        <end position="142"/>
    </location>
</feature>
<keyword evidence="6" id="KW-0239">DNA-directed DNA polymerase</keyword>
<keyword evidence="4" id="KW-0548">Nucleotidyltransferase</keyword>
<keyword evidence="3" id="KW-0808">Transferase</keyword>
<evidence type="ECO:0000256" key="4">
    <source>
        <dbReference type="ARBA" id="ARBA00022695"/>
    </source>
</evidence>
<evidence type="ECO:0000256" key="3">
    <source>
        <dbReference type="ARBA" id="ARBA00022679"/>
    </source>
</evidence>
<proteinExistence type="inferred from homology"/>
<dbReference type="Pfam" id="PF06144">
    <property type="entry name" value="DNA_pol3_delta"/>
    <property type="match status" value="1"/>
</dbReference>
<dbReference type="InterPro" id="IPR010372">
    <property type="entry name" value="DNA_pol3_delta_N"/>
</dbReference>
<evidence type="ECO:0000256" key="5">
    <source>
        <dbReference type="ARBA" id="ARBA00022705"/>
    </source>
</evidence>
<evidence type="ECO:0000313" key="12">
    <source>
        <dbReference type="Proteomes" id="UP000029507"/>
    </source>
</evidence>
<name>A0A089N8F7_9BACL</name>